<keyword evidence="1" id="KW-0812">Transmembrane</keyword>
<reference evidence="2 3" key="1">
    <citation type="submission" date="2018-09" db="EMBL/GenBank/DDBJ databases">
        <title>Identification of marine bacteria producing industrial enzymes.</title>
        <authorList>
            <person name="Cheng T.H."/>
            <person name="Saidin J."/>
            <person name="Muhd D.D."/>
            <person name="Isa M.N.M."/>
            <person name="Bakar M.F.A."/>
            <person name="Ismail N."/>
        </authorList>
    </citation>
    <scope>NUCLEOTIDE SEQUENCE [LARGE SCALE GENOMIC DNA]</scope>
    <source>
        <strain evidence="2 3">MNAD 1.6</strain>
    </source>
</reference>
<evidence type="ECO:0000313" key="2">
    <source>
        <dbReference type="EMBL" id="RJF38025.1"/>
    </source>
</evidence>
<dbReference type="Proteomes" id="UP000265938">
    <property type="component" value="Unassembled WGS sequence"/>
</dbReference>
<proteinExistence type="predicted"/>
<dbReference type="InterPro" id="IPR012902">
    <property type="entry name" value="N_methyl_site"/>
</dbReference>
<dbReference type="RefSeq" id="WP_119852599.1">
    <property type="nucleotide sequence ID" value="NZ_QYSE01000001.1"/>
</dbReference>
<name>A0A3A3EPE4_9GAMM</name>
<comment type="caution">
    <text evidence="2">The sequence shown here is derived from an EMBL/GenBank/DDBJ whole genome shotgun (WGS) entry which is preliminary data.</text>
</comment>
<keyword evidence="1" id="KW-1133">Transmembrane helix</keyword>
<dbReference type="NCBIfam" id="TIGR02532">
    <property type="entry name" value="IV_pilin_GFxxxE"/>
    <property type="match status" value="1"/>
</dbReference>
<protein>
    <submittedName>
        <fullName evidence="2">Prepilin-type N-terminal cleavage/methylation domain-containing protein</fullName>
    </submittedName>
</protein>
<keyword evidence="1" id="KW-0472">Membrane</keyword>
<gene>
    <name evidence="2" type="ORF">D4741_08170</name>
</gene>
<dbReference type="AlphaFoldDB" id="A0A3A3EPE4"/>
<accession>A0A3A3EPE4</accession>
<dbReference type="Pfam" id="PF07963">
    <property type="entry name" value="N_methyl"/>
    <property type="match status" value="1"/>
</dbReference>
<dbReference type="EMBL" id="QYSE01000001">
    <property type="protein sequence ID" value="RJF38025.1"/>
    <property type="molecule type" value="Genomic_DNA"/>
</dbReference>
<evidence type="ECO:0000313" key="3">
    <source>
        <dbReference type="Proteomes" id="UP000265938"/>
    </source>
</evidence>
<sequence length="226" mass="26271">MHKQQGFTLIELLISVTLLSLIMFTGNYVYMQLASRWGKELGSFEQDIEQTKSIYLLQNILEGIEPYLIKNNRGRPEMFFVGAEDSLLMMTKNGYTDTKNPELVRLTAVQNQQGHFELVYQSISSADMLLINSEQNIEFSNKYTLLKDLDSVTFSYYGWSSLEQKALQEPGEKPFWQPTYSGLDQQLTPLVIKLTLVKKQQPMEFYFQLDKEPNRWFGNYIQTGEL</sequence>
<feature type="transmembrane region" description="Helical" evidence="1">
    <location>
        <begin position="6"/>
        <end position="30"/>
    </location>
</feature>
<evidence type="ECO:0000256" key="1">
    <source>
        <dbReference type="SAM" id="Phobius"/>
    </source>
</evidence>
<organism evidence="2 3">
    <name type="scientific">Pseudoalteromonas gelatinilytica</name>
    <dbReference type="NCBI Taxonomy" id="1703256"/>
    <lineage>
        <taxon>Bacteria</taxon>
        <taxon>Pseudomonadati</taxon>
        <taxon>Pseudomonadota</taxon>
        <taxon>Gammaproteobacteria</taxon>
        <taxon>Alteromonadales</taxon>
        <taxon>Pseudoalteromonadaceae</taxon>
        <taxon>Pseudoalteromonas</taxon>
    </lineage>
</organism>